<dbReference type="EMBL" id="CP021106">
    <property type="protein sequence ID" value="ARO86478.1"/>
    <property type="molecule type" value="Genomic_DNA"/>
</dbReference>
<evidence type="ECO:0000256" key="8">
    <source>
        <dbReference type="SAM" id="MobiDB-lite"/>
    </source>
</evidence>
<dbReference type="AlphaFoldDB" id="A0A1W6SL10"/>
<feature type="region of interest" description="Disordered" evidence="8">
    <location>
        <begin position="291"/>
        <end position="311"/>
    </location>
</feature>
<feature type="transmembrane region" description="Helical" evidence="9">
    <location>
        <begin position="140"/>
        <end position="158"/>
    </location>
</feature>
<keyword evidence="3" id="KW-0645">Protease</keyword>
<feature type="transmembrane region" description="Helical" evidence="9">
    <location>
        <begin position="264"/>
        <end position="284"/>
    </location>
</feature>
<dbReference type="GO" id="GO:0006508">
    <property type="term" value="P:proteolysis"/>
    <property type="evidence" value="ECO:0007669"/>
    <property type="project" value="UniProtKB-KW"/>
</dbReference>
<dbReference type="NCBIfam" id="TIGR04178">
    <property type="entry name" value="exo_archaeo"/>
    <property type="match status" value="1"/>
</dbReference>
<dbReference type="KEGG" id="nlc:EBAPG3_001045"/>
<proteinExistence type="predicted"/>
<feature type="domain" description="Methanolan biosynthesis EpsI" evidence="10">
    <location>
        <begin position="322"/>
        <end position="518"/>
    </location>
</feature>
<dbReference type="InterPro" id="IPR013426">
    <property type="entry name" value="EpsH-like"/>
</dbReference>
<dbReference type="Pfam" id="PF11984">
    <property type="entry name" value="DUF3485"/>
    <property type="match status" value="1"/>
</dbReference>
<keyword evidence="2" id="KW-1003">Cell membrane</keyword>
<keyword evidence="4 9" id="KW-0812">Transmembrane</keyword>
<dbReference type="GO" id="GO:0008233">
    <property type="term" value="F:peptidase activity"/>
    <property type="evidence" value="ECO:0007669"/>
    <property type="project" value="UniProtKB-KW"/>
</dbReference>
<feature type="transmembrane region" description="Helical" evidence="9">
    <location>
        <begin position="114"/>
        <end position="133"/>
    </location>
</feature>
<feature type="transmembrane region" description="Helical" evidence="9">
    <location>
        <begin position="21"/>
        <end position="41"/>
    </location>
</feature>
<evidence type="ECO:0000256" key="9">
    <source>
        <dbReference type="SAM" id="Phobius"/>
    </source>
</evidence>
<keyword evidence="6 9" id="KW-1133">Transmembrane helix</keyword>
<protein>
    <submittedName>
        <fullName evidence="11">Exosortase A</fullName>
    </submittedName>
</protein>
<evidence type="ECO:0000256" key="2">
    <source>
        <dbReference type="ARBA" id="ARBA00022475"/>
    </source>
</evidence>
<dbReference type="GO" id="GO:0005886">
    <property type="term" value="C:plasma membrane"/>
    <property type="evidence" value="ECO:0007669"/>
    <property type="project" value="UniProtKB-SubCell"/>
</dbReference>
<feature type="transmembrane region" description="Helical" evidence="9">
    <location>
        <begin position="56"/>
        <end position="73"/>
    </location>
</feature>
<evidence type="ECO:0000313" key="11">
    <source>
        <dbReference type="EMBL" id="ARO86478.1"/>
    </source>
</evidence>
<gene>
    <name evidence="11" type="ORF">EBAPG3_001045</name>
</gene>
<keyword evidence="5" id="KW-0378">Hydrolase</keyword>
<dbReference type="InterPro" id="IPR019127">
    <property type="entry name" value="Exosortase"/>
</dbReference>
<name>A0A1W6SL10_9PROT</name>
<accession>A0A1W6SL10</accession>
<feature type="transmembrane region" description="Helical" evidence="9">
    <location>
        <begin position="85"/>
        <end position="108"/>
    </location>
</feature>
<dbReference type="NCBIfam" id="TIGR02914">
    <property type="entry name" value="EpsI_fam"/>
    <property type="match status" value="1"/>
</dbReference>
<evidence type="ECO:0000259" key="10">
    <source>
        <dbReference type="Pfam" id="PF11984"/>
    </source>
</evidence>
<feature type="transmembrane region" description="Helical" evidence="9">
    <location>
        <begin position="199"/>
        <end position="217"/>
    </location>
</feature>
<evidence type="ECO:0000256" key="6">
    <source>
        <dbReference type="ARBA" id="ARBA00022989"/>
    </source>
</evidence>
<dbReference type="InterPro" id="IPR014263">
    <property type="entry name" value="Methanolan_biosynth_EpsI"/>
</dbReference>
<evidence type="ECO:0000256" key="4">
    <source>
        <dbReference type="ARBA" id="ARBA00022692"/>
    </source>
</evidence>
<organism evidence="11 12">
    <name type="scientific">Nitrosospira lacus</name>
    <dbReference type="NCBI Taxonomy" id="1288494"/>
    <lineage>
        <taxon>Bacteria</taxon>
        <taxon>Pseudomonadati</taxon>
        <taxon>Pseudomonadota</taxon>
        <taxon>Betaproteobacteria</taxon>
        <taxon>Nitrosomonadales</taxon>
        <taxon>Nitrosomonadaceae</taxon>
        <taxon>Nitrosospira</taxon>
    </lineage>
</organism>
<feature type="transmembrane region" description="Helical" evidence="9">
    <location>
        <begin position="315"/>
        <end position="336"/>
    </location>
</feature>
<evidence type="ECO:0000256" key="3">
    <source>
        <dbReference type="ARBA" id="ARBA00022670"/>
    </source>
</evidence>
<dbReference type="OrthoDB" id="9797363at2"/>
<evidence type="ECO:0000256" key="1">
    <source>
        <dbReference type="ARBA" id="ARBA00004651"/>
    </source>
</evidence>
<evidence type="ECO:0000256" key="7">
    <source>
        <dbReference type="ARBA" id="ARBA00023136"/>
    </source>
</evidence>
<evidence type="ECO:0000256" key="5">
    <source>
        <dbReference type="ARBA" id="ARBA00022801"/>
    </source>
</evidence>
<keyword evidence="12" id="KW-1185">Reference proteome</keyword>
<reference evidence="11 12" key="1">
    <citation type="journal article" date="2015" name="Int. J. Syst. Evol. Microbiol.">
        <title>Nitrosospira lacus sp. nov., a psychrotolerant, ammonia-oxidizing bacterium from sandy lake sediment.</title>
        <authorList>
            <person name="Urakawa H."/>
            <person name="Garcia J.C."/>
            <person name="Nielsen J.L."/>
            <person name="Le V.Q."/>
            <person name="Kozlowski J.A."/>
            <person name="Stein L.Y."/>
            <person name="Lim C.K."/>
            <person name="Pommerening-Roser A."/>
            <person name="Martens-Habbena W."/>
            <person name="Stahl D.A."/>
            <person name="Klotz M.G."/>
        </authorList>
    </citation>
    <scope>NUCLEOTIDE SEQUENCE [LARGE SCALE GENOMIC DNA]</scope>
    <source>
        <strain evidence="11 12">APG3</strain>
    </source>
</reference>
<dbReference type="InterPro" id="IPR026392">
    <property type="entry name" value="Exo/Archaeosortase_dom"/>
</dbReference>
<evidence type="ECO:0000313" key="12">
    <source>
        <dbReference type="Proteomes" id="UP000012179"/>
    </source>
</evidence>
<keyword evidence="7 9" id="KW-0472">Membrane</keyword>
<dbReference type="Proteomes" id="UP000012179">
    <property type="component" value="Chromosome"/>
</dbReference>
<dbReference type="NCBIfam" id="TIGR03109">
    <property type="entry name" value="exosort_XrtA"/>
    <property type="match status" value="1"/>
</dbReference>
<dbReference type="RefSeq" id="WP_004180800.1">
    <property type="nucleotide sequence ID" value="NZ_CP021106.3"/>
</dbReference>
<comment type="subcellular location">
    <subcellularLocation>
        <location evidence="1">Cell membrane</location>
        <topology evidence="1">Multi-pass membrane protein</topology>
    </subcellularLocation>
</comment>
<feature type="transmembrane region" description="Helical" evidence="9">
    <location>
        <begin position="224"/>
        <end position="244"/>
    </location>
</feature>
<sequence>MSVQTPQEIAHGSATTLDQQSLKGAALLTLATIAAILAGYHETTWSMVSIWERSDTFAHGFLILPFSAYLIWGQRKHLSTFSPEPNLPALAVLGALGFGWLMATLASVQVFEQYFLMAMIPAAVWAILGTRMAWAIAFPLAYLLLAVPFGDVFIPPLIDFTADFTVWALQLTGIPVYREGSFFTIPSGNWSVVEACSGLRYLIASFTLGMLYAYLTYRSLRRRLAFIALSVLVPIIANGIRAYLIVMTGHLSNMSLAVGVDHLIYGWIFFGFVMLLLFWIGSFWREDNGENKGADAVPQPKPDLRQGSKGSPKSVVLAASAVLAIAFIWPVSAAYLENRFSRSTEPQIEIPGVAEKWEAATSPISDWRPKYIGAATQFLQNYRNHHQAVDLYVSYYRNQQQGTELINSGNLLVPETESYWRNIKENTRGILLDSRQVTVKQSQLHSPDANLLVWRWYWIGGEKTASPYMAKFILARNKLLGRGDDGAEIIIAARYEAASDEAVPVLQAFVDDMMPTITRGLQHAWER</sequence>
<dbReference type="Pfam" id="PF09721">
    <property type="entry name" value="Exosortase_EpsH"/>
    <property type="match status" value="1"/>
</dbReference>
<dbReference type="NCBIfam" id="TIGR02602">
    <property type="entry name" value="8TM_EpsH"/>
    <property type="match status" value="1"/>
</dbReference>
<dbReference type="InterPro" id="IPR017540">
    <property type="entry name" value="Exosortase-1"/>
</dbReference>
<dbReference type="eggNOG" id="COG1269">
    <property type="taxonomic scope" value="Bacteria"/>
</dbReference>